<dbReference type="FunFam" id="3.40.605.10:FF:000007">
    <property type="entry name" value="NAD/NADP-dependent betaine aldehyde dehydrogenase"/>
    <property type="match status" value="1"/>
</dbReference>
<comment type="caution">
    <text evidence="6">The sequence shown here is derived from an EMBL/GenBank/DDBJ whole genome shotgun (WGS) entry which is preliminary data.</text>
</comment>
<protein>
    <submittedName>
        <fullName evidence="6">Betaine-aldehyde dehydrogenase</fullName>
        <ecNumber evidence="6">1.2.1.8</ecNumber>
    </submittedName>
</protein>
<dbReference type="InterPro" id="IPR016162">
    <property type="entry name" value="Ald_DH_N"/>
</dbReference>
<organism evidence="6 7">
    <name type="scientific">Roseospira visakhapatnamensis</name>
    <dbReference type="NCBI Taxonomy" id="390880"/>
    <lineage>
        <taxon>Bacteria</taxon>
        <taxon>Pseudomonadati</taxon>
        <taxon>Pseudomonadota</taxon>
        <taxon>Alphaproteobacteria</taxon>
        <taxon>Rhodospirillales</taxon>
        <taxon>Rhodospirillaceae</taxon>
        <taxon>Roseospira</taxon>
    </lineage>
</organism>
<dbReference type="EC" id="1.2.1.8" evidence="6"/>
<name>A0A7W6W8J9_9PROT</name>
<dbReference type="Gene3D" id="3.40.605.10">
    <property type="entry name" value="Aldehyde Dehydrogenase, Chain A, domain 1"/>
    <property type="match status" value="1"/>
</dbReference>
<dbReference type="RefSeq" id="WP_184042130.1">
    <property type="nucleotide sequence ID" value="NZ_JACIGK010000001.1"/>
</dbReference>
<keyword evidence="2 4" id="KW-0560">Oxidoreductase</keyword>
<dbReference type="NCBIfam" id="NF009725">
    <property type="entry name" value="PRK13252.1"/>
    <property type="match status" value="1"/>
</dbReference>
<evidence type="ECO:0000256" key="3">
    <source>
        <dbReference type="PROSITE-ProRule" id="PRU10007"/>
    </source>
</evidence>
<dbReference type="GO" id="GO:0008802">
    <property type="term" value="F:betaine-aldehyde dehydrogenase (NAD+) activity"/>
    <property type="evidence" value="ECO:0007669"/>
    <property type="project" value="UniProtKB-EC"/>
</dbReference>
<keyword evidence="7" id="KW-1185">Reference proteome</keyword>
<dbReference type="AlphaFoldDB" id="A0A7W6W8J9"/>
<feature type="active site" evidence="3">
    <location>
        <position position="255"/>
    </location>
</feature>
<gene>
    <name evidence="6" type="ORF">GGD89_000092</name>
</gene>
<dbReference type="Gene3D" id="3.40.309.10">
    <property type="entry name" value="Aldehyde Dehydrogenase, Chain A, domain 2"/>
    <property type="match status" value="1"/>
</dbReference>
<dbReference type="SUPFAM" id="SSF53720">
    <property type="entry name" value="ALDH-like"/>
    <property type="match status" value="1"/>
</dbReference>
<dbReference type="PROSITE" id="PS00070">
    <property type="entry name" value="ALDEHYDE_DEHYDR_CYS"/>
    <property type="match status" value="1"/>
</dbReference>
<dbReference type="PROSITE" id="PS00687">
    <property type="entry name" value="ALDEHYDE_DEHYDR_GLU"/>
    <property type="match status" value="1"/>
</dbReference>
<sequence>MTDQTPGPRPLFIAGAVRDATSGETFETRNPFTGAVIATVQAAAAADVDAAVAAATEGQRAWAAMSGTARGRVLSRAADLIRARRDEIARLESLDGGKPIQETPEADVDSGADCLAYFAALAPTIGGEHQTLGEGGDAPWFYTRREPLGVVGGIGAWNYPFQIACWKTAPALAAGNAMVFKPAEQTPLSAAILAEVLTEAGVPSGVFNVVQGDARVGRMLTTHPGIAKISFTGEIDTGKAVMADSASTLKTLTLELGGKSPLLVFEDADLDDAVSAAMLANFYTQGQICTNGTRVFVRDTVIDAFLARLLPRAEAMTLGDPLDPATQMGPLITPEHQRSVLARIARARADGATLLTGGRAPDHPALAGKPFVLPTVFRADDDGLPLCRQEIFGPVMTVLSFADEDEAIARANALPVGLAGGVMTRDMTRAHRVAARLEAGVVWINTYNITPVEMPFGGIKQSGMGRENGRAALEHVTRIKSVYVEPGHVEAPY</sequence>
<dbReference type="InterPro" id="IPR016163">
    <property type="entry name" value="Ald_DH_C"/>
</dbReference>
<evidence type="ECO:0000256" key="4">
    <source>
        <dbReference type="RuleBase" id="RU003345"/>
    </source>
</evidence>
<accession>A0A7W6W8J9</accession>
<reference evidence="6 7" key="1">
    <citation type="submission" date="2020-08" db="EMBL/GenBank/DDBJ databases">
        <title>Genome sequencing of Purple Non-Sulfur Bacteria from various extreme environments.</title>
        <authorList>
            <person name="Mayer M."/>
        </authorList>
    </citation>
    <scope>NUCLEOTIDE SEQUENCE [LARGE SCALE GENOMIC DNA]</scope>
    <source>
        <strain evidence="6 7">JA131</strain>
    </source>
</reference>
<comment type="similarity">
    <text evidence="1 4">Belongs to the aldehyde dehydrogenase family.</text>
</comment>
<evidence type="ECO:0000313" key="7">
    <source>
        <dbReference type="Proteomes" id="UP000554286"/>
    </source>
</evidence>
<evidence type="ECO:0000259" key="5">
    <source>
        <dbReference type="Pfam" id="PF00171"/>
    </source>
</evidence>
<proteinExistence type="inferred from homology"/>
<feature type="domain" description="Aldehyde dehydrogenase" evidence="5">
    <location>
        <begin position="20"/>
        <end position="482"/>
    </location>
</feature>
<dbReference type="Pfam" id="PF00171">
    <property type="entry name" value="Aldedh"/>
    <property type="match status" value="1"/>
</dbReference>
<dbReference type="InterPro" id="IPR016160">
    <property type="entry name" value="Ald_DH_CS_CYS"/>
</dbReference>
<evidence type="ECO:0000313" key="6">
    <source>
        <dbReference type="EMBL" id="MBB4264486.1"/>
    </source>
</evidence>
<dbReference type="InterPro" id="IPR015590">
    <property type="entry name" value="Aldehyde_DH_dom"/>
</dbReference>
<dbReference type="EMBL" id="JACIGK010000001">
    <property type="protein sequence ID" value="MBB4264486.1"/>
    <property type="molecule type" value="Genomic_DNA"/>
</dbReference>
<dbReference type="PANTHER" id="PTHR11699">
    <property type="entry name" value="ALDEHYDE DEHYDROGENASE-RELATED"/>
    <property type="match status" value="1"/>
</dbReference>
<evidence type="ECO:0000256" key="1">
    <source>
        <dbReference type="ARBA" id="ARBA00009986"/>
    </source>
</evidence>
<dbReference type="InterPro" id="IPR029510">
    <property type="entry name" value="Ald_DH_CS_GLU"/>
</dbReference>
<dbReference type="InterPro" id="IPR016161">
    <property type="entry name" value="Ald_DH/histidinol_DH"/>
</dbReference>
<evidence type="ECO:0000256" key="2">
    <source>
        <dbReference type="ARBA" id="ARBA00023002"/>
    </source>
</evidence>
<dbReference type="Proteomes" id="UP000554286">
    <property type="component" value="Unassembled WGS sequence"/>
</dbReference>
<dbReference type="FunFam" id="3.40.309.10:FF:000012">
    <property type="entry name" value="Betaine aldehyde dehydrogenase"/>
    <property type="match status" value="1"/>
</dbReference>